<dbReference type="SUPFAM" id="SSF52540">
    <property type="entry name" value="P-loop containing nucleoside triphosphate hydrolases"/>
    <property type="match status" value="1"/>
</dbReference>
<dbReference type="InterPro" id="IPR027417">
    <property type="entry name" value="P-loop_NTPase"/>
</dbReference>
<feature type="domain" description="ABC transporter" evidence="11">
    <location>
        <begin position="340"/>
        <end position="576"/>
    </location>
</feature>
<dbReference type="FunFam" id="3.40.50.300:FF:001444">
    <property type="entry name" value="ABC transporter ATP-binding protein"/>
    <property type="match status" value="1"/>
</dbReference>
<dbReference type="InterPro" id="IPR039421">
    <property type="entry name" value="Type_1_exporter"/>
</dbReference>
<evidence type="ECO:0000256" key="5">
    <source>
        <dbReference type="ARBA" id="ARBA00022692"/>
    </source>
</evidence>
<keyword evidence="6" id="KW-0547">Nucleotide-binding</keyword>
<keyword evidence="8 10" id="KW-1133">Transmembrane helix</keyword>
<evidence type="ECO:0000256" key="9">
    <source>
        <dbReference type="ARBA" id="ARBA00023136"/>
    </source>
</evidence>
<dbReference type="InterPro" id="IPR011527">
    <property type="entry name" value="ABC1_TM_dom"/>
</dbReference>
<keyword evidence="9 10" id="KW-0472">Membrane</keyword>
<evidence type="ECO:0000313" key="13">
    <source>
        <dbReference type="EMBL" id="RDJ03270.1"/>
    </source>
</evidence>
<dbReference type="CDD" id="cd18586">
    <property type="entry name" value="ABC_6TM_PrtD_like"/>
    <property type="match status" value="1"/>
</dbReference>
<dbReference type="AlphaFoldDB" id="A0A370KFP4"/>
<organism evidence="13 14">
    <name type="scientific">Rhizobium grahamii</name>
    <dbReference type="NCBI Taxonomy" id="1120045"/>
    <lineage>
        <taxon>Bacteria</taxon>
        <taxon>Pseudomonadati</taxon>
        <taxon>Pseudomonadota</taxon>
        <taxon>Alphaproteobacteria</taxon>
        <taxon>Hyphomicrobiales</taxon>
        <taxon>Rhizobiaceae</taxon>
        <taxon>Rhizobium/Agrobacterium group</taxon>
        <taxon>Rhizobium</taxon>
    </lineage>
</organism>
<dbReference type="PROSITE" id="PS50893">
    <property type="entry name" value="ABC_TRANSPORTER_2"/>
    <property type="match status" value="1"/>
</dbReference>
<evidence type="ECO:0000256" key="4">
    <source>
        <dbReference type="ARBA" id="ARBA00022475"/>
    </source>
</evidence>
<dbReference type="GO" id="GO:0034040">
    <property type="term" value="F:ATPase-coupled lipid transmembrane transporter activity"/>
    <property type="evidence" value="ECO:0007669"/>
    <property type="project" value="TreeGrafter"/>
</dbReference>
<feature type="domain" description="ABC transmembrane type-1" evidence="12">
    <location>
        <begin position="33"/>
        <end position="309"/>
    </location>
</feature>
<protein>
    <submittedName>
        <fullName evidence="13">Type I secretion system permease/ATPase</fullName>
    </submittedName>
</protein>
<comment type="caution">
    <text evidence="13">The sequence shown here is derived from an EMBL/GenBank/DDBJ whole genome shotgun (WGS) entry which is preliminary data.</text>
</comment>
<dbReference type="Gene3D" id="3.40.50.300">
    <property type="entry name" value="P-loop containing nucleotide triphosphate hydrolases"/>
    <property type="match status" value="1"/>
</dbReference>
<keyword evidence="4" id="KW-1003">Cell membrane</keyword>
<dbReference type="InterPro" id="IPR003593">
    <property type="entry name" value="AAA+_ATPase"/>
</dbReference>
<accession>A0A370KFP4</accession>
<comment type="similarity">
    <text evidence="2">Belongs to the ABC transporter superfamily.</text>
</comment>
<sequence length="588" mass="62414">MKECTCVVSQSKEVPRTFLLAMLASLRKVFFSIAIASAVISVLALTGSLFMLQVYDRVIPGHSVSTLVGIGIIAATLFVFQGILELLRSMLLARVGVALDERMNEKVFGSLMLQHQLALVPGDGMQSVRDLDKVRSFLSGAGPIALFDLPWIPLYLGLCFLFHFWIGLTATCGAIVLVSLAVLAEILSQRPAAEAAKDLTARLAFAEGVRRNWEAVVAMGFVGRMTDRWTDINGAYMANQLVAANVIGTLTTTSRILRLMLQSAVLAVGAILVIQQEATGGIMIASSILVSRALAPVELAIGHWKGFVAARQSWLRLVKLVDILPAEIRSVSLPAPRSKLTVESLSVAPPGNRELVLRNISFGVSAGTILGVIGPSASGKSSLARAITGIWPASSGSIRLDQAALSQWDPSKLGRNVGYLPQDVSLFDGSIADNISRFDEQPSSESVVAAAKSAGVYDMIVKLPQGFDTLIGESGSRLSAGQRQRIALARALYGEPFLVVLDEPNSNLDTEGDAALTQALLGVRARGGIGVVIAHRPSALAAAETLLVIVEGRLQAFGPKETIIAEPVRQPLKQGAVRLKIGGEETGS</sequence>
<dbReference type="Proteomes" id="UP000254939">
    <property type="component" value="Unassembled WGS sequence"/>
</dbReference>
<keyword evidence="7" id="KW-0067">ATP-binding</keyword>
<evidence type="ECO:0000256" key="10">
    <source>
        <dbReference type="SAM" id="Phobius"/>
    </source>
</evidence>
<keyword evidence="3" id="KW-0813">Transport</keyword>
<dbReference type="Pfam" id="PF00664">
    <property type="entry name" value="ABC_membrane"/>
    <property type="match status" value="1"/>
</dbReference>
<evidence type="ECO:0000256" key="8">
    <source>
        <dbReference type="ARBA" id="ARBA00022989"/>
    </source>
</evidence>
<feature type="transmembrane region" description="Helical" evidence="10">
    <location>
        <begin position="29"/>
        <end position="52"/>
    </location>
</feature>
<evidence type="ECO:0000256" key="1">
    <source>
        <dbReference type="ARBA" id="ARBA00004651"/>
    </source>
</evidence>
<dbReference type="InterPro" id="IPR003439">
    <property type="entry name" value="ABC_transporter-like_ATP-bd"/>
</dbReference>
<dbReference type="PROSITE" id="PS00211">
    <property type="entry name" value="ABC_TRANSPORTER_1"/>
    <property type="match status" value="1"/>
</dbReference>
<evidence type="ECO:0000256" key="2">
    <source>
        <dbReference type="ARBA" id="ARBA00005417"/>
    </source>
</evidence>
<dbReference type="InterPro" id="IPR017871">
    <property type="entry name" value="ABC_transporter-like_CS"/>
</dbReference>
<evidence type="ECO:0000256" key="7">
    <source>
        <dbReference type="ARBA" id="ARBA00022840"/>
    </source>
</evidence>
<feature type="transmembrane region" description="Helical" evidence="10">
    <location>
        <begin position="162"/>
        <end position="187"/>
    </location>
</feature>
<dbReference type="InterPro" id="IPR036640">
    <property type="entry name" value="ABC1_TM_sf"/>
</dbReference>
<dbReference type="SUPFAM" id="SSF90123">
    <property type="entry name" value="ABC transporter transmembrane region"/>
    <property type="match status" value="1"/>
</dbReference>
<keyword evidence="5 10" id="KW-0812">Transmembrane</keyword>
<dbReference type="PANTHER" id="PTHR24221:SF248">
    <property type="entry name" value="ABC TRANSPORTER TRANSMEMBRANE REGION"/>
    <property type="match status" value="1"/>
</dbReference>
<dbReference type="InterPro" id="IPR047957">
    <property type="entry name" value="ABC_AprD-like_6TM"/>
</dbReference>
<evidence type="ECO:0000313" key="14">
    <source>
        <dbReference type="Proteomes" id="UP000254939"/>
    </source>
</evidence>
<dbReference type="InterPro" id="IPR010128">
    <property type="entry name" value="ATPase_T1SS_PrtD-like"/>
</dbReference>
<feature type="transmembrane region" description="Helical" evidence="10">
    <location>
        <begin position="64"/>
        <end position="84"/>
    </location>
</feature>
<dbReference type="GO" id="GO:0016887">
    <property type="term" value="F:ATP hydrolysis activity"/>
    <property type="evidence" value="ECO:0007669"/>
    <property type="project" value="InterPro"/>
</dbReference>
<name>A0A370KFP4_9HYPH</name>
<dbReference type="GO" id="GO:0005524">
    <property type="term" value="F:ATP binding"/>
    <property type="evidence" value="ECO:0007669"/>
    <property type="project" value="UniProtKB-KW"/>
</dbReference>
<evidence type="ECO:0000256" key="6">
    <source>
        <dbReference type="ARBA" id="ARBA00022741"/>
    </source>
</evidence>
<evidence type="ECO:0000259" key="12">
    <source>
        <dbReference type="PROSITE" id="PS50929"/>
    </source>
</evidence>
<comment type="subcellular location">
    <subcellularLocation>
        <location evidence="1">Cell membrane</location>
        <topology evidence="1">Multi-pass membrane protein</topology>
    </subcellularLocation>
</comment>
<gene>
    <name evidence="13" type="ORF">B5K06_30190</name>
</gene>
<dbReference type="GO" id="GO:0030256">
    <property type="term" value="C:type I protein secretion system complex"/>
    <property type="evidence" value="ECO:0007669"/>
    <property type="project" value="InterPro"/>
</dbReference>
<proteinExistence type="inferred from homology"/>
<evidence type="ECO:0000256" key="3">
    <source>
        <dbReference type="ARBA" id="ARBA00022448"/>
    </source>
</evidence>
<dbReference type="PROSITE" id="PS50929">
    <property type="entry name" value="ABC_TM1F"/>
    <property type="match status" value="1"/>
</dbReference>
<dbReference type="SMART" id="SM00382">
    <property type="entry name" value="AAA"/>
    <property type="match status" value="1"/>
</dbReference>
<evidence type="ECO:0000259" key="11">
    <source>
        <dbReference type="PROSITE" id="PS50893"/>
    </source>
</evidence>
<dbReference type="NCBIfam" id="TIGR01842">
    <property type="entry name" value="type_I_sec_PrtD"/>
    <property type="match status" value="1"/>
</dbReference>
<dbReference type="GO" id="GO:0030253">
    <property type="term" value="P:protein secretion by the type I secretion system"/>
    <property type="evidence" value="ECO:0007669"/>
    <property type="project" value="InterPro"/>
</dbReference>
<dbReference type="GO" id="GO:0140359">
    <property type="term" value="F:ABC-type transporter activity"/>
    <property type="evidence" value="ECO:0007669"/>
    <property type="project" value="InterPro"/>
</dbReference>
<feature type="transmembrane region" description="Helical" evidence="10">
    <location>
        <begin position="137"/>
        <end position="156"/>
    </location>
</feature>
<dbReference type="GO" id="GO:0005886">
    <property type="term" value="C:plasma membrane"/>
    <property type="evidence" value="ECO:0007669"/>
    <property type="project" value="UniProtKB-SubCell"/>
</dbReference>
<dbReference type="EMBL" id="NAAC01000043">
    <property type="protein sequence ID" value="RDJ03270.1"/>
    <property type="molecule type" value="Genomic_DNA"/>
</dbReference>
<dbReference type="Gene3D" id="1.20.1560.10">
    <property type="entry name" value="ABC transporter type 1, transmembrane domain"/>
    <property type="match status" value="1"/>
</dbReference>
<reference evidence="13 14" key="1">
    <citation type="submission" date="2017-03" db="EMBL/GenBank/DDBJ databases">
        <title>Genome analysis of Rhizobial strains effectives or ineffectives for nitrogen fixation isolated from bean seeds.</title>
        <authorList>
            <person name="Peralta H."/>
            <person name="Aguilar-Vera A."/>
            <person name="Mora Y."/>
            <person name="Vargas-Lagunas C."/>
            <person name="Girard L."/>
            <person name="Mora J."/>
        </authorList>
    </citation>
    <scope>NUCLEOTIDE SEQUENCE [LARGE SCALE GENOMIC DNA]</scope>
    <source>
        <strain evidence="13 14">CCGM3</strain>
    </source>
</reference>
<dbReference type="Pfam" id="PF00005">
    <property type="entry name" value="ABC_tran"/>
    <property type="match status" value="1"/>
</dbReference>
<dbReference type="PANTHER" id="PTHR24221">
    <property type="entry name" value="ATP-BINDING CASSETTE SUB-FAMILY B"/>
    <property type="match status" value="1"/>
</dbReference>
<feature type="transmembrane region" description="Helical" evidence="10">
    <location>
        <begin position="256"/>
        <end position="274"/>
    </location>
</feature>